<name>A0ABX7QI33_9FLAO</name>
<dbReference type="RefSeq" id="WP_207297873.1">
    <property type="nucleotide sequence ID" value="NZ_CP071448.1"/>
</dbReference>
<accession>A0ABX7QI33</accession>
<organism evidence="1 2">
    <name type="scientific">Flavobacterium endoglycinae</name>
    <dbReference type="NCBI Taxonomy" id="2816357"/>
    <lineage>
        <taxon>Bacteria</taxon>
        <taxon>Pseudomonadati</taxon>
        <taxon>Bacteroidota</taxon>
        <taxon>Flavobacteriia</taxon>
        <taxon>Flavobacteriales</taxon>
        <taxon>Flavobacteriaceae</taxon>
        <taxon>Flavobacterium</taxon>
    </lineage>
</organism>
<proteinExistence type="predicted"/>
<evidence type="ECO:0000313" key="2">
    <source>
        <dbReference type="Proteomes" id="UP000663440"/>
    </source>
</evidence>
<gene>
    <name evidence="1" type="ORF">J0383_07910</name>
</gene>
<reference evidence="1 2" key="1">
    <citation type="submission" date="2021-03" db="EMBL/GenBank/DDBJ databases">
        <title>Flavobacterium kribbensis sp. nov, an endophytic bacteria, isolated from soybean.</title>
        <authorList>
            <person name="Lee J."/>
            <person name="Seo J."/>
        </authorList>
    </citation>
    <scope>NUCLEOTIDE SEQUENCE [LARGE SCALE GENOMIC DNA]</scope>
    <source>
        <strain evidence="1 2">BB8</strain>
    </source>
</reference>
<evidence type="ECO:0000313" key="1">
    <source>
        <dbReference type="EMBL" id="QSW90724.1"/>
    </source>
</evidence>
<dbReference type="Proteomes" id="UP000663440">
    <property type="component" value="Chromosome"/>
</dbReference>
<protein>
    <submittedName>
        <fullName evidence="1">Uncharacterized protein</fullName>
    </submittedName>
</protein>
<sequence>MAVKEKLIEQWQILMTGIKQIALKVPEFKVKVQTNKVISINKYNVICHFINNEYVEVKVSYNDEDYLTVRHVSDFAVTTATVLDYIRNNPNP</sequence>
<keyword evidence="2" id="KW-1185">Reference proteome</keyword>
<dbReference type="EMBL" id="CP071448">
    <property type="protein sequence ID" value="QSW90724.1"/>
    <property type="molecule type" value="Genomic_DNA"/>
</dbReference>